<evidence type="ECO:0000256" key="1">
    <source>
        <dbReference type="SAM" id="Phobius"/>
    </source>
</evidence>
<keyword evidence="1" id="KW-0472">Membrane</keyword>
<evidence type="ECO:0000313" key="2">
    <source>
        <dbReference type="EMBL" id="KLT43464.1"/>
    </source>
</evidence>
<gene>
    <name evidence="2" type="ORF">CC85DRAFT_47292</name>
</gene>
<name>A0A0J1B6W8_9TREE</name>
<dbReference type="AlphaFoldDB" id="A0A0J1B6W8"/>
<keyword evidence="1" id="KW-0812">Transmembrane</keyword>
<proteinExistence type="predicted"/>
<sequence length="165" mass="17757">MSSTAPHSTTNAVLSGLMVACTLTWLLYAGALSSRERREAFSPPLLALSHPKGLVVVRGLLLALLGPAMAGQIQLVGALLGQRTVRGTPSLPRRRVVASSRRVRRPGAIPWPRWRSCRGPCTLRRAAPTPSLSLLASWLVQSQRPRGVSCASFYRSDLAPTPGDR</sequence>
<protein>
    <submittedName>
        <fullName evidence="2">Uncharacterized protein</fullName>
    </submittedName>
</protein>
<reference evidence="2 3" key="1">
    <citation type="submission" date="2015-03" db="EMBL/GenBank/DDBJ databases">
        <title>Genomics and transcriptomics of the oil-accumulating basidiomycete yeast T. oleaginosus allow insights into substrate utilization and the diverse evolutionary trajectories of mating systems in fungi.</title>
        <authorList>
            <consortium name="DOE Joint Genome Institute"/>
            <person name="Kourist R."/>
            <person name="Kracht O."/>
            <person name="Bracharz F."/>
            <person name="Lipzen A."/>
            <person name="Nolan M."/>
            <person name="Ohm R."/>
            <person name="Grigoriev I."/>
            <person name="Sun S."/>
            <person name="Heitman J."/>
            <person name="Bruck T."/>
            <person name="Nowrousian M."/>
        </authorList>
    </citation>
    <scope>NUCLEOTIDE SEQUENCE [LARGE SCALE GENOMIC DNA]</scope>
    <source>
        <strain evidence="2 3">IBC0246</strain>
    </source>
</reference>
<dbReference type="EMBL" id="KQ087194">
    <property type="protein sequence ID" value="KLT43464.1"/>
    <property type="molecule type" value="Genomic_DNA"/>
</dbReference>
<feature type="transmembrane region" description="Helical" evidence="1">
    <location>
        <begin position="55"/>
        <end position="80"/>
    </location>
</feature>
<dbReference type="RefSeq" id="XP_018279955.1">
    <property type="nucleotide sequence ID" value="XM_018427198.1"/>
</dbReference>
<keyword evidence="3" id="KW-1185">Reference proteome</keyword>
<feature type="transmembrane region" description="Helical" evidence="1">
    <location>
        <begin position="12"/>
        <end position="34"/>
    </location>
</feature>
<dbReference type="Proteomes" id="UP000053611">
    <property type="component" value="Unassembled WGS sequence"/>
</dbReference>
<evidence type="ECO:0000313" key="3">
    <source>
        <dbReference type="Proteomes" id="UP000053611"/>
    </source>
</evidence>
<dbReference type="GeneID" id="28987801"/>
<keyword evidence="1" id="KW-1133">Transmembrane helix</keyword>
<organism evidence="2 3">
    <name type="scientific">Cutaneotrichosporon oleaginosum</name>
    <dbReference type="NCBI Taxonomy" id="879819"/>
    <lineage>
        <taxon>Eukaryota</taxon>
        <taxon>Fungi</taxon>
        <taxon>Dikarya</taxon>
        <taxon>Basidiomycota</taxon>
        <taxon>Agaricomycotina</taxon>
        <taxon>Tremellomycetes</taxon>
        <taxon>Trichosporonales</taxon>
        <taxon>Trichosporonaceae</taxon>
        <taxon>Cutaneotrichosporon</taxon>
    </lineage>
</organism>
<accession>A0A0J1B6W8</accession>